<comment type="caution">
    <text evidence="1">The sequence shown here is derived from an EMBL/GenBank/DDBJ whole genome shotgun (WGS) entry which is preliminary data.</text>
</comment>
<evidence type="ECO:0000313" key="2">
    <source>
        <dbReference type="Proteomes" id="UP000243978"/>
    </source>
</evidence>
<keyword evidence="2" id="KW-1185">Reference proteome</keyword>
<dbReference type="OrthoDB" id="8724542at2"/>
<evidence type="ECO:0000313" key="1">
    <source>
        <dbReference type="EMBL" id="PTX57816.1"/>
    </source>
</evidence>
<accession>A0A2T6BP37</accession>
<reference evidence="1 2" key="1">
    <citation type="submission" date="2018-04" db="EMBL/GenBank/DDBJ databases">
        <title>Genomic Encyclopedia of Archaeal and Bacterial Type Strains, Phase II (KMG-II): from individual species to whole genera.</title>
        <authorList>
            <person name="Goeker M."/>
        </authorList>
    </citation>
    <scope>NUCLEOTIDE SEQUENCE [LARGE SCALE GENOMIC DNA]</scope>
    <source>
        <strain evidence="1 2">DSM 100977</strain>
    </source>
</reference>
<dbReference type="AlphaFoldDB" id="A0A2T6BP37"/>
<protein>
    <submittedName>
        <fullName evidence="1">Peptidase inhibitor I78 family protein</fullName>
    </submittedName>
</protein>
<dbReference type="Proteomes" id="UP000243978">
    <property type="component" value="Unassembled WGS sequence"/>
</dbReference>
<dbReference type="InterPro" id="IPR021719">
    <property type="entry name" value="Prot_inh_I78"/>
</dbReference>
<dbReference type="Gene3D" id="3.30.10.10">
    <property type="entry name" value="Trypsin Inhibitor V, subunit A"/>
    <property type="match status" value="1"/>
</dbReference>
<proteinExistence type="predicted"/>
<organism evidence="1 2">
    <name type="scientific">Litoreibacter ponti</name>
    <dbReference type="NCBI Taxonomy" id="1510457"/>
    <lineage>
        <taxon>Bacteria</taxon>
        <taxon>Pseudomonadati</taxon>
        <taxon>Pseudomonadota</taxon>
        <taxon>Alphaproteobacteria</taxon>
        <taxon>Rhodobacterales</taxon>
        <taxon>Roseobacteraceae</taxon>
        <taxon>Litoreibacter</taxon>
    </lineage>
</organism>
<dbReference type="EMBL" id="QBKS01000001">
    <property type="protein sequence ID" value="PTX57816.1"/>
    <property type="molecule type" value="Genomic_DNA"/>
</dbReference>
<sequence>MRFLVPLCLLLAACGPRPSDPADFDGVPRCGAEDFYYLLGRNASILDGIVLPQPSRVLRPEDVITMDFSPDRLTIDIDTNNLISSVTCR</sequence>
<name>A0A2T6BP37_9RHOB</name>
<dbReference type="Pfam" id="PF11720">
    <property type="entry name" value="Inhibitor_I78"/>
    <property type="match status" value="1"/>
</dbReference>
<gene>
    <name evidence="1" type="ORF">C8N43_2488</name>
</gene>
<dbReference type="RefSeq" id="WP_107845882.1">
    <property type="nucleotide sequence ID" value="NZ_QBKS01000001.1"/>
</dbReference>